<dbReference type="Proteomes" id="UP001499854">
    <property type="component" value="Unassembled WGS sequence"/>
</dbReference>
<proteinExistence type="predicted"/>
<dbReference type="EMBL" id="BAAAQM010000010">
    <property type="protein sequence ID" value="GAA1964914.1"/>
    <property type="molecule type" value="Genomic_DNA"/>
</dbReference>
<evidence type="ECO:0000313" key="1">
    <source>
        <dbReference type="EMBL" id="GAA1964914.1"/>
    </source>
</evidence>
<accession>A0ABN2R7M2</accession>
<organism evidence="1 2">
    <name type="scientific">Catenulispora subtropica</name>
    <dbReference type="NCBI Taxonomy" id="450798"/>
    <lineage>
        <taxon>Bacteria</taxon>
        <taxon>Bacillati</taxon>
        <taxon>Actinomycetota</taxon>
        <taxon>Actinomycetes</taxon>
        <taxon>Catenulisporales</taxon>
        <taxon>Catenulisporaceae</taxon>
        <taxon>Catenulispora</taxon>
    </lineage>
</organism>
<sequence length="143" mass="14832">MIASALAAPTGAIDHHRLLPALDAAARASADAHDVTRALTDTVLACQHLPAEVYQYAPHLSQATEALTAASRTLTTVTGYATANPMPDNVHALHRATAELAAATAALRYQTAALATAAAWHNTPAALSPSQRATSTFRRSSLV</sequence>
<protein>
    <submittedName>
        <fullName evidence="1">Uncharacterized protein</fullName>
    </submittedName>
</protein>
<comment type="caution">
    <text evidence="1">The sequence shown here is derived from an EMBL/GenBank/DDBJ whole genome shotgun (WGS) entry which is preliminary data.</text>
</comment>
<gene>
    <name evidence="1" type="ORF">GCM10009838_22900</name>
</gene>
<keyword evidence="2" id="KW-1185">Reference proteome</keyword>
<reference evidence="1 2" key="1">
    <citation type="journal article" date="2019" name="Int. J. Syst. Evol. Microbiol.">
        <title>The Global Catalogue of Microorganisms (GCM) 10K type strain sequencing project: providing services to taxonomists for standard genome sequencing and annotation.</title>
        <authorList>
            <consortium name="The Broad Institute Genomics Platform"/>
            <consortium name="The Broad Institute Genome Sequencing Center for Infectious Disease"/>
            <person name="Wu L."/>
            <person name="Ma J."/>
        </authorList>
    </citation>
    <scope>NUCLEOTIDE SEQUENCE [LARGE SCALE GENOMIC DNA]</scope>
    <source>
        <strain evidence="1 2">JCM 16013</strain>
    </source>
</reference>
<name>A0ABN2R7M2_9ACTN</name>
<evidence type="ECO:0000313" key="2">
    <source>
        <dbReference type="Proteomes" id="UP001499854"/>
    </source>
</evidence>